<reference evidence="1 2" key="1">
    <citation type="submission" date="2019-04" db="EMBL/GenBank/DDBJ databases">
        <title>Microbes associate with the intestines of laboratory mice.</title>
        <authorList>
            <person name="Navarre W."/>
            <person name="Wong E."/>
            <person name="Huang K.C."/>
            <person name="Tropini C."/>
            <person name="Ng K."/>
            <person name="Yu B."/>
        </authorList>
    </citation>
    <scope>NUCLEOTIDE SEQUENCE [LARGE SCALE GENOMIC DNA]</scope>
    <source>
        <strain evidence="1 2">NM80_B27</strain>
    </source>
</reference>
<proteinExistence type="predicted"/>
<dbReference type="EMBL" id="SSTJ01000002">
    <property type="protein sequence ID" value="THG38376.1"/>
    <property type="molecule type" value="Genomic_DNA"/>
</dbReference>
<dbReference type="SUPFAM" id="SSF52540">
    <property type="entry name" value="P-loop containing nucleoside triphosphate hydrolases"/>
    <property type="match status" value="1"/>
</dbReference>
<dbReference type="RefSeq" id="WP_136433166.1">
    <property type="nucleotide sequence ID" value="NZ_SSTJ01000002.1"/>
</dbReference>
<evidence type="ECO:0000313" key="1">
    <source>
        <dbReference type="EMBL" id="THG38376.1"/>
    </source>
</evidence>
<name>A0A4S4G7Q8_9ACTN</name>
<protein>
    <submittedName>
        <fullName evidence="1">ParA family protein</fullName>
    </submittedName>
</protein>
<dbReference type="Gene3D" id="3.40.50.300">
    <property type="entry name" value="P-loop containing nucleotide triphosphate hydrolases"/>
    <property type="match status" value="1"/>
</dbReference>
<evidence type="ECO:0000313" key="2">
    <source>
        <dbReference type="Proteomes" id="UP000308978"/>
    </source>
</evidence>
<dbReference type="InterPro" id="IPR027417">
    <property type="entry name" value="P-loop_NTPase"/>
</dbReference>
<dbReference type="AlphaFoldDB" id="A0A4S4G7Q8"/>
<dbReference type="Proteomes" id="UP000308978">
    <property type="component" value="Unassembled WGS sequence"/>
</dbReference>
<organism evidence="1 2">
    <name type="scientific">Adlercreutzia caecimuris</name>
    <dbReference type="NCBI Taxonomy" id="671266"/>
    <lineage>
        <taxon>Bacteria</taxon>
        <taxon>Bacillati</taxon>
        <taxon>Actinomycetota</taxon>
        <taxon>Coriobacteriia</taxon>
        <taxon>Eggerthellales</taxon>
        <taxon>Eggerthellaceae</taxon>
        <taxon>Adlercreutzia</taxon>
    </lineage>
</organism>
<comment type="caution">
    <text evidence="1">The sequence shown here is derived from an EMBL/GenBank/DDBJ whole genome shotgun (WGS) entry which is preliminary data.</text>
</comment>
<gene>
    <name evidence="1" type="ORF">E5986_02890</name>
</gene>
<accession>A0A4S4G7Q8</accession>
<sequence length="265" mass="26936">MAGVRELPFALAPVTVVVGHYGVGKTNFALNLALDAAAAGYEVTLADMDVVNPYFRSSEYASLLEEAGVRLIAPVFGGAGTSLDVPSLTGAVVPAVEAAYAEDAERALGGASGAAATVARDAHLSVASKAVVIDAGGDDVGATALARFAPAIRAGRHEVLYVVNARRNLTQTPDEAAAVLGEIEARCGLAATAVVNNTHLQGETTLGHITESVPFAQTVAQKAGVPVACTTVPKSAIRRESDPAAALSELPSSYPVEVLVAPPWA</sequence>